<feature type="compositionally biased region" description="Basic residues" evidence="1">
    <location>
        <begin position="1"/>
        <end position="14"/>
    </location>
</feature>
<dbReference type="Proteomes" id="UP000887159">
    <property type="component" value="Unassembled WGS sequence"/>
</dbReference>
<evidence type="ECO:0000256" key="1">
    <source>
        <dbReference type="SAM" id="MobiDB-lite"/>
    </source>
</evidence>
<keyword evidence="3" id="KW-1185">Reference proteome</keyword>
<gene>
    <name evidence="2" type="ORF">TNCV_1373101</name>
</gene>
<feature type="region of interest" description="Disordered" evidence="1">
    <location>
        <begin position="1"/>
        <end position="34"/>
    </location>
</feature>
<proteinExistence type="predicted"/>
<evidence type="ECO:0000313" key="3">
    <source>
        <dbReference type="Proteomes" id="UP000887159"/>
    </source>
</evidence>
<dbReference type="EMBL" id="BMAU01021426">
    <property type="protein sequence ID" value="GFY34619.1"/>
    <property type="molecule type" value="Genomic_DNA"/>
</dbReference>
<evidence type="ECO:0000313" key="2">
    <source>
        <dbReference type="EMBL" id="GFY34619.1"/>
    </source>
</evidence>
<accession>A0A8X6WHV7</accession>
<reference evidence="2" key="1">
    <citation type="submission" date="2020-08" db="EMBL/GenBank/DDBJ databases">
        <title>Multicomponent nature underlies the extraordinary mechanical properties of spider dragline silk.</title>
        <authorList>
            <person name="Kono N."/>
            <person name="Nakamura H."/>
            <person name="Mori M."/>
            <person name="Yoshida Y."/>
            <person name="Ohtoshi R."/>
            <person name="Malay A.D."/>
            <person name="Moran D.A.P."/>
            <person name="Tomita M."/>
            <person name="Numata K."/>
            <person name="Arakawa K."/>
        </authorList>
    </citation>
    <scope>NUCLEOTIDE SEQUENCE</scope>
</reference>
<organism evidence="2 3">
    <name type="scientific">Trichonephila clavipes</name>
    <name type="common">Golden silk orbweaver</name>
    <name type="synonym">Nephila clavipes</name>
    <dbReference type="NCBI Taxonomy" id="2585209"/>
    <lineage>
        <taxon>Eukaryota</taxon>
        <taxon>Metazoa</taxon>
        <taxon>Ecdysozoa</taxon>
        <taxon>Arthropoda</taxon>
        <taxon>Chelicerata</taxon>
        <taxon>Arachnida</taxon>
        <taxon>Araneae</taxon>
        <taxon>Araneomorphae</taxon>
        <taxon>Entelegynae</taxon>
        <taxon>Araneoidea</taxon>
        <taxon>Nephilidae</taxon>
        <taxon>Trichonephila</taxon>
    </lineage>
</organism>
<name>A0A8X6WHV7_TRICX</name>
<dbReference type="AlphaFoldDB" id="A0A8X6WHV7"/>
<protein>
    <submittedName>
        <fullName evidence="2">Uncharacterized protein</fullName>
    </submittedName>
</protein>
<comment type="caution">
    <text evidence="2">The sequence shown here is derived from an EMBL/GenBank/DDBJ whole genome shotgun (WGS) entry which is preliminary data.</text>
</comment>
<sequence>MSSKKKHAARKRSDRRSDFGKTPVLLPQSSAGHANRGVRGWLCISDEIRHAYKMKKSRRGVLRTQNAICLVRYLSERNSKGNVDDLMEGKKWFDKLVPSLLENLTLGVSQQTDHLIGTSIHAPQGPRLRILSSGH</sequence>